<organism evidence="1 2">
    <name type="scientific">Aspergillus kawachii</name>
    <name type="common">White koji mold</name>
    <name type="synonym">Aspergillus awamori var. kawachi</name>
    <dbReference type="NCBI Taxonomy" id="1069201"/>
    <lineage>
        <taxon>Eukaryota</taxon>
        <taxon>Fungi</taxon>
        <taxon>Dikarya</taxon>
        <taxon>Ascomycota</taxon>
        <taxon>Pezizomycotina</taxon>
        <taxon>Eurotiomycetes</taxon>
        <taxon>Eurotiomycetidae</taxon>
        <taxon>Eurotiales</taxon>
        <taxon>Aspergillaceae</taxon>
        <taxon>Aspergillus</taxon>
        <taxon>Aspergillus subgen. Circumdati</taxon>
    </lineage>
</organism>
<evidence type="ECO:0000313" key="1">
    <source>
        <dbReference type="EMBL" id="BCS02977.1"/>
    </source>
</evidence>
<reference evidence="1" key="2">
    <citation type="submission" date="2021-02" db="EMBL/GenBank/DDBJ databases">
        <title>Aspergillus luchuensis mut. kawachii IFO 4304 genome sequence.</title>
        <authorList>
            <person name="Mori K."/>
            <person name="Kadooka C."/>
            <person name="Goto M."/>
            <person name="Futagami T."/>
        </authorList>
    </citation>
    <scope>NUCLEOTIDE SEQUENCE</scope>
    <source>
        <strain evidence="1">IFO 4308</strain>
    </source>
</reference>
<keyword evidence="2" id="KW-1185">Reference proteome</keyword>
<evidence type="ECO:0000313" key="2">
    <source>
        <dbReference type="Proteomes" id="UP000661280"/>
    </source>
</evidence>
<dbReference type="RefSeq" id="XP_041546739.1">
    <property type="nucleotide sequence ID" value="XM_041680811.1"/>
</dbReference>
<sequence>MEPTPLADAITAPVPAVDLILEDRCRDFAIADITHIIVKLPLGILNLIKEFCAVSYNPNHPRLFKEFIGKAISKAFFGDEQQLQCIKSKQIRNVEYVGYKNVQRTETPIKSPQVIVVALLEPVPGQNLKAVWKPAPELTPAKIRERARLRAMKKSVREQYRRWGLHLD</sequence>
<dbReference type="AlphaFoldDB" id="A0A7R7X4F6"/>
<dbReference type="EMBL" id="AP024430">
    <property type="protein sequence ID" value="BCS02977.1"/>
    <property type="molecule type" value="Genomic_DNA"/>
</dbReference>
<dbReference type="GeneID" id="64964298"/>
<proteinExistence type="predicted"/>
<name>A0A7R7X4F6_ASPKA</name>
<dbReference type="KEGG" id="aluc:AKAW2_61241S"/>
<reference evidence="1" key="1">
    <citation type="submission" date="2021-01" db="EMBL/GenBank/DDBJ databases">
        <authorList>
            <consortium name="Aspergillus luchuensis mut. kawachii IFO 4304 genome sequencing consortium"/>
            <person name="Kazuki M."/>
            <person name="Futagami T."/>
        </authorList>
    </citation>
    <scope>NUCLEOTIDE SEQUENCE</scope>
    <source>
        <strain evidence="1">IFO 4308</strain>
    </source>
</reference>
<protein>
    <submittedName>
        <fullName evidence="1">Uncharacterized protein</fullName>
    </submittedName>
</protein>
<dbReference type="Proteomes" id="UP000661280">
    <property type="component" value="Chromosome 6"/>
</dbReference>
<gene>
    <name evidence="1" type="ORF">AKAW2_61241S</name>
</gene>
<accession>A0A7R7X4F6</accession>
<dbReference type="OrthoDB" id="5234589at2759"/>